<name>A0A1B1U772_9HELI</name>
<dbReference type="AlphaFoldDB" id="A0A1B1U772"/>
<dbReference type="RefSeq" id="WP_066341538.1">
    <property type="nucleotide sequence ID" value="NZ_CP016503.1"/>
</dbReference>
<dbReference type="KEGG" id="het:BBW65_07325"/>
<sequence length="100" mass="11301">MKKLIGFSMLLCASLAFADDFEGVIEQIDDTNKTITINGVAIKILPQTKIEEDSCWMPWDISKRFADLKVGDIVEVDLMHHNNMGAAKKVEIQCVRNRAY</sequence>
<accession>A0A1B1U772</accession>
<keyword evidence="4" id="KW-1185">Reference proteome</keyword>
<proteinExistence type="predicted"/>
<reference evidence="4" key="1">
    <citation type="submission" date="2016-07" db="EMBL/GenBank/DDBJ databases">
        <authorList>
            <person name="Florea S."/>
            <person name="Webb J.S."/>
            <person name="Jaromczyk J."/>
            <person name="Schardl C.L."/>
        </authorList>
    </citation>
    <scope>NUCLEOTIDE SEQUENCE [LARGE SCALE GENOMIC DNA]</scope>
    <source>
        <strain evidence="4">MIT 01-6242</strain>
    </source>
</reference>
<evidence type="ECO:0000313" key="4">
    <source>
        <dbReference type="Proteomes" id="UP000092884"/>
    </source>
</evidence>
<dbReference type="STRING" id="222136.BBW65_07325"/>
<dbReference type="Pfam" id="PF18914">
    <property type="entry name" value="DUF5666"/>
    <property type="match status" value="1"/>
</dbReference>
<protein>
    <recommendedName>
        <fullName evidence="2">DUF5666 domain-containing protein</fullName>
    </recommendedName>
</protein>
<evidence type="ECO:0000256" key="1">
    <source>
        <dbReference type="SAM" id="SignalP"/>
    </source>
</evidence>
<feature type="signal peptide" evidence="1">
    <location>
        <begin position="1"/>
        <end position="18"/>
    </location>
</feature>
<evidence type="ECO:0000313" key="3">
    <source>
        <dbReference type="EMBL" id="ANV98618.1"/>
    </source>
</evidence>
<keyword evidence="1" id="KW-0732">Signal</keyword>
<dbReference type="OrthoDB" id="5329500at2"/>
<evidence type="ECO:0000259" key="2">
    <source>
        <dbReference type="Pfam" id="PF18914"/>
    </source>
</evidence>
<feature type="chain" id="PRO_5008530212" description="DUF5666 domain-containing protein" evidence="1">
    <location>
        <begin position="19"/>
        <end position="100"/>
    </location>
</feature>
<feature type="domain" description="DUF5666" evidence="2">
    <location>
        <begin position="22"/>
        <end position="91"/>
    </location>
</feature>
<dbReference type="EMBL" id="CP016503">
    <property type="protein sequence ID" value="ANV98618.1"/>
    <property type="molecule type" value="Genomic_DNA"/>
</dbReference>
<dbReference type="InterPro" id="IPR043724">
    <property type="entry name" value="DUF5666"/>
</dbReference>
<organism evidence="3 4">
    <name type="scientific">Helicobacter enhydrae</name>
    <dbReference type="NCBI Taxonomy" id="222136"/>
    <lineage>
        <taxon>Bacteria</taxon>
        <taxon>Pseudomonadati</taxon>
        <taxon>Campylobacterota</taxon>
        <taxon>Epsilonproteobacteria</taxon>
        <taxon>Campylobacterales</taxon>
        <taxon>Helicobacteraceae</taxon>
        <taxon>Helicobacter</taxon>
    </lineage>
</organism>
<dbReference type="Proteomes" id="UP000092884">
    <property type="component" value="Chromosome"/>
</dbReference>
<gene>
    <name evidence="3" type="ORF">BBW65_07325</name>
</gene>